<dbReference type="EMBL" id="JACYXJ010000001">
    <property type="protein sequence ID" value="MBD8874654.1"/>
    <property type="molecule type" value="Genomic_DNA"/>
</dbReference>
<accession>A0ABR9C5A4</accession>
<proteinExistence type="predicted"/>
<reference evidence="1 2" key="1">
    <citation type="submission" date="2020-09" db="EMBL/GenBank/DDBJ databases">
        <title>The genome sequence of type strain Labrenzia polysiphoniae KACC 19711.</title>
        <authorList>
            <person name="Liu Y."/>
        </authorList>
    </citation>
    <scope>NUCLEOTIDE SEQUENCE [LARGE SCALE GENOMIC DNA]</scope>
    <source>
        <strain evidence="1 2">KACC 19711</strain>
    </source>
</reference>
<name>A0ABR9C5A4_9HYPH</name>
<dbReference type="Proteomes" id="UP000615687">
    <property type="component" value="Unassembled WGS sequence"/>
</dbReference>
<protein>
    <recommendedName>
        <fullName evidence="3">DNA-binding protein</fullName>
    </recommendedName>
</protein>
<evidence type="ECO:0000313" key="1">
    <source>
        <dbReference type="EMBL" id="MBD8874654.1"/>
    </source>
</evidence>
<evidence type="ECO:0000313" key="2">
    <source>
        <dbReference type="Proteomes" id="UP000615687"/>
    </source>
</evidence>
<evidence type="ECO:0008006" key="3">
    <source>
        <dbReference type="Google" id="ProtNLM"/>
    </source>
</evidence>
<organism evidence="1 2">
    <name type="scientific">Roseibium polysiphoniae</name>
    <dbReference type="NCBI Taxonomy" id="2571221"/>
    <lineage>
        <taxon>Bacteria</taxon>
        <taxon>Pseudomonadati</taxon>
        <taxon>Pseudomonadota</taxon>
        <taxon>Alphaproteobacteria</taxon>
        <taxon>Hyphomicrobiales</taxon>
        <taxon>Stappiaceae</taxon>
        <taxon>Roseibium</taxon>
    </lineage>
</organism>
<dbReference type="RefSeq" id="WP_192106159.1">
    <property type="nucleotide sequence ID" value="NZ_JACYXJ010000001.1"/>
</dbReference>
<comment type="caution">
    <text evidence="1">The sequence shown here is derived from an EMBL/GenBank/DDBJ whole genome shotgun (WGS) entry which is preliminary data.</text>
</comment>
<keyword evidence="2" id="KW-1185">Reference proteome</keyword>
<sequence>MAEDFEFELVFALPDGDHDAFALSNAIFEAGFEDALVGSGTAGLLAVELEAEGDDAENVMLEAARALIKALPEGTTLREVRPDLVSLADVAEKLEVQRQALQQRKMPLPVAGGLYRIDEIVEVVTEAYKPQTGRRRPRFNMAAASKWFRSGPAARRVNAQLTMEEIDPVTIERKPRQEREESTQIHL</sequence>
<gene>
    <name evidence="1" type="ORF">IG617_00005</name>
</gene>